<reference evidence="1" key="1">
    <citation type="journal article" date="2015" name="Nature">
        <title>Complex archaea that bridge the gap between prokaryotes and eukaryotes.</title>
        <authorList>
            <person name="Spang A."/>
            <person name="Saw J.H."/>
            <person name="Jorgensen S.L."/>
            <person name="Zaremba-Niedzwiedzka K."/>
            <person name="Martijn J."/>
            <person name="Lind A.E."/>
            <person name="van Eijk R."/>
            <person name="Schleper C."/>
            <person name="Guy L."/>
            <person name="Ettema T.J."/>
        </authorList>
    </citation>
    <scope>NUCLEOTIDE SEQUENCE</scope>
</reference>
<protein>
    <submittedName>
        <fullName evidence="1">Uncharacterized protein</fullName>
    </submittedName>
</protein>
<proteinExistence type="predicted"/>
<organism evidence="1">
    <name type="scientific">marine sediment metagenome</name>
    <dbReference type="NCBI Taxonomy" id="412755"/>
    <lineage>
        <taxon>unclassified sequences</taxon>
        <taxon>metagenomes</taxon>
        <taxon>ecological metagenomes</taxon>
    </lineage>
</organism>
<comment type="caution">
    <text evidence="1">The sequence shown here is derived from an EMBL/GenBank/DDBJ whole genome shotgun (WGS) entry which is preliminary data.</text>
</comment>
<accession>A0A0F8YYW1</accession>
<name>A0A0F8YYW1_9ZZZZ</name>
<sequence>MGQCATNPILQRLLLGGPASGSAAARPSAISFARVMASWTRAVPKNRSFIRIWIMVSCSLGPQSE</sequence>
<gene>
    <name evidence="1" type="ORF">LCGC14_2761640</name>
</gene>
<evidence type="ECO:0000313" key="1">
    <source>
        <dbReference type="EMBL" id="KKK86598.1"/>
    </source>
</evidence>
<dbReference type="AlphaFoldDB" id="A0A0F8YYW1"/>
<dbReference type="EMBL" id="LAZR01050773">
    <property type="protein sequence ID" value="KKK86598.1"/>
    <property type="molecule type" value="Genomic_DNA"/>
</dbReference>